<accession>A0A9P5NHF8</accession>
<organism evidence="2 3">
    <name type="scientific">Gymnopilus junonius</name>
    <name type="common">Spectacular rustgill mushroom</name>
    <name type="synonym">Gymnopilus spectabilis subsp. junonius</name>
    <dbReference type="NCBI Taxonomy" id="109634"/>
    <lineage>
        <taxon>Eukaryota</taxon>
        <taxon>Fungi</taxon>
        <taxon>Dikarya</taxon>
        <taxon>Basidiomycota</taxon>
        <taxon>Agaricomycotina</taxon>
        <taxon>Agaricomycetes</taxon>
        <taxon>Agaricomycetidae</taxon>
        <taxon>Agaricales</taxon>
        <taxon>Agaricineae</taxon>
        <taxon>Hymenogastraceae</taxon>
        <taxon>Gymnopilus</taxon>
    </lineage>
</organism>
<feature type="region of interest" description="Disordered" evidence="1">
    <location>
        <begin position="1"/>
        <end position="38"/>
    </location>
</feature>
<proteinExistence type="predicted"/>
<dbReference type="AlphaFoldDB" id="A0A9P5NHF8"/>
<dbReference type="OrthoDB" id="3065666at2759"/>
<dbReference type="EMBL" id="JADNYJ010000114">
    <property type="protein sequence ID" value="KAF8883647.1"/>
    <property type="molecule type" value="Genomic_DNA"/>
</dbReference>
<keyword evidence="3" id="KW-1185">Reference proteome</keyword>
<dbReference type="Proteomes" id="UP000724874">
    <property type="component" value="Unassembled WGS sequence"/>
</dbReference>
<gene>
    <name evidence="2" type="ORF">CPB84DRAFT_1789937</name>
</gene>
<evidence type="ECO:0000313" key="3">
    <source>
        <dbReference type="Proteomes" id="UP000724874"/>
    </source>
</evidence>
<comment type="caution">
    <text evidence="2">The sequence shown here is derived from an EMBL/GenBank/DDBJ whole genome shotgun (WGS) entry which is preliminary data.</text>
</comment>
<name>A0A9P5NHF8_GYMJU</name>
<protein>
    <submittedName>
        <fullName evidence="2">Uncharacterized protein</fullName>
    </submittedName>
</protein>
<evidence type="ECO:0000256" key="1">
    <source>
        <dbReference type="SAM" id="MobiDB-lite"/>
    </source>
</evidence>
<sequence length="406" mass="45794">MSGAPSTRTVLSSDTLSNTHASSDNHITSSRIQSPKLLPPNMSQNIPLILALPSELKYHITMLSSPGTLASLALTHSSYRHQAEHALYHTLSITTTRKESVGSMYTLSVNPIKARFVRFLTVESTHTKASENQKAINLLVKGLLNMHALVSLRITISCQKDLDWPDILNEVLCQGHFTLKTLYCNDDLDIARIIKSQPHLQVLGVYAESDPDDLFYDVLIPLSASFTENQLQTLPLIFAVEVMAADIYYDHIAIFPSLYSPQRNATIHLELVTSIKEDQNSERHIDTDMFEKISFHFGEVDLHGIRTMLENAAAVFSPATFLSLYFEKHYEISIEDMKELISFYPNLHELILLPAPETLVRRIPVDVKLQSVEAWKAICPELMSVMFMDNEVMLKGPSYAHWKLVD</sequence>
<reference evidence="2" key="1">
    <citation type="submission" date="2020-11" db="EMBL/GenBank/DDBJ databases">
        <authorList>
            <consortium name="DOE Joint Genome Institute"/>
            <person name="Ahrendt S."/>
            <person name="Riley R."/>
            <person name="Andreopoulos W."/>
            <person name="LaButti K."/>
            <person name="Pangilinan J."/>
            <person name="Ruiz-duenas F.J."/>
            <person name="Barrasa J.M."/>
            <person name="Sanchez-Garcia M."/>
            <person name="Camarero S."/>
            <person name="Miyauchi S."/>
            <person name="Serrano A."/>
            <person name="Linde D."/>
            <person name="Babiker R."/>
            <person name="Drula E."/>
            <person name="Ayuso-Fernandez I."/>
            <person name="Pacheco R."/>
            <person name="Padilla G."/>
            <person name="Ferreira P."/>
            <person name="Barriuso J."/>
            <person name="Kellner H."/>
            <person name="Castanera R."/>
            <person name="Alfaro M."/>
            <person name="Ramirez L."/>
            <person name="Pisabarro A.G."/>
            <person name="Kuo A."/>
            <person name="Tritt A."/>
            <person name="Lipzen A."/>
            <person name="He G."/>
            <person name="Yan M."/>
            <person name="Ng V."/>
            <person name="Cullen D."/>
            <person name="Martin F."/>
            <person name="Rosso M.-N."/>
            <person name="Henrissat B."/>
            <person name="Hibbett D."/>
            <person name="Martinez A.T."/>
            <person name="Grigoriev I.V."/>
        </authorList>
    </citation>
    <scope>NUCLEOTIDE SEQUENCE</scope>
    <source>
        <strain evidence="2">AH 44721</strain>
    </source>
</reference>
<feature type="compositionally biased region" description="Polar residues" evidence="1">
    <location>
        <begin position="1"/>
        <end position="33"/>
    </location>
</feature>
<evidence type="ECO:0000313" key="2">
    <source>
        <dbReference type="EMBL" id="KAF8883647.1"/>
    </source>
</evidence>